<name>A0ACA9PJA7_9GLOM</name>
<reference evidence="1" key="1">
    <citation type="submission" date="2021-06" db="EMBL/GenBank/DDBJ databases">
        <authorList>
            <person name="Kallberg Y."/>
            <person name="Tangrot J."/>
            <person name="Rosling A."/>
        </authorList>
    </citation>
    <scope>NUCLEOTIDE SEQUENCE</scope>
    <source>
        <strain evidence="1">CL356</strain>
    </source>
</reference>
<organism evidence="1 2">
    <name type="scientific">Acaulospora colombiana</name>
    <dbReference type="NCBI Taxonomy" id="27376"/>
    <lineage>
        <taxon>Eukaryota</taxon>
        <taxon>Fungi</taxon>
        <taxon>Fungi incertae sedis</taxon>
        <taxon>Mucoromycota</taxon>
        <taxon>Glomeromycotina</taxon>
        <taxon>Glomeromycetes</taxon>
        <taxon>Diversisporales</taxon>
        <taxon>Acaulosporaceae</taxon>
        <taxon>Acaulospora</taxon>
    </lineage>
</organism>
<protein>
    <submittedName>
        <fullName evidence="1">2106_t:CDS:1</fullName>
    </submittedName>
</protein>
<comment type="caution">
    <text evidence="1">The sequence shown here is derived from an EMBL/GenBank/DDBJ whole genome shotgun (WGS) entry which is preliminary data.</text>
</comment>
<dbReference type="Proteomes" id="UP000789525">
    <property type="component" value="Unassembled WGS sequence"/>
</dbReference>
<evidence type="ECO:0000313" key="2">
    <source>
        <dbReference type="Proteomes" id="UP000789525"/>
    </source>
</evidence>
<proteinExistence type="predicted"/>
<gene>
    <name evidence="1" type="ORF">ACOLOM_LOCUS10781</name>
</gene>
<evidence type="ECO:0000313" key="1">
    <source>
        <dbReference type="EMBL" id="CAG8713245.1"/>
    </source>
</evidence>
<dbReference type="EMBL" id="CAJVPT010035996">
    <property type="protein sequence ID" value="CAG8713245.1"/>
    <property type="molecule type" value="Genomic_DNA"/>
</dbReference>
<accession>A0ACA9PJA7</accession>
<keyword evidence="2" id="KW-1185">Reference proteome</keyword>
<feature type="non-terminal residue" evidence="1">
    <location>
        <position position="175"/>
    </location>
</feature>
<sequence>MDQAPKSKRRSLIGIKSLLKPFKQFTIKSKRSKKSTPLAGGSVENSQSVSDSLAEVASANSSTRILTVSLLYLPNEILEHVFFLLHPLEVVKCRLLSNHFKQIIDGSIELQLRIDLAIDGYLLGYRGLDRAKNVREFHEKRRKALESMKYITSWHEPLARGDLGHFEASNTAPYW</sequence>